<feature type="signal peptide" evidence="1">
    <location>
        <begin position="1"/>
        <end position="16"/>
    </location>
</feature>
<dbReference type="Gene3D" id="2.40.40.10">
    <property type="entry name" value="RlpA-like domain"/>
    <property type="match status" value="1"/>
</dbReference>
<accession>A0A9W8LF75</accession>
<dbReference type="OrthoDB" id="623670at2759"/>
<name>A0A9W8LF75_9FUNG</name>
<dbReference type="AlphaFoldDB" id="A0A9W8LF75"/>
<dbReference type="SUPFAM" id="SSF50685">
    <property type="entry name" value="Barwin-like endoglucanases"/>
    <property type="match status" value="1"/>
</dbReference>
<comment type="caution">
    <text evidence="2">The sequence shown here is derived from an EMBL/GenBank/DDBJ whole genome shotgun (WGS) entry which is preliminary data.</text>
</comment>
<evidence type="ECO:0000313" key="3">
    <source>
        <dbReference type="Proteomes" id="UP001140217"/>
    </source>
</evidence>
<protein>
    <submittedName>
        <fullName evidence="2">Uncharacterized protein</fullName>
    </submittedName>
</protein>
<gene>
    <name evidence="2" type="ORF">H4R18_005528</name>
</gene>
<keyword evidence="1" id="KW-0732">Signal</keyword>
<reference evidence="2" key="1">
    <citation type="submission" date="2022-07" db="EMBL/GenBank/DDBJ databases">
        <title>Phylogenomic reconstructions and comparative analyses of Kickxellomycotina fungi.</title>
        <authorList>
            <person name="Reynolds N.K."/>
            <person name="Stajich J.E."/>
            <person name="Barry K."/>
            <person name="Grigoriev I.V."/>
            <person name="Crous P."/>
            <person name="Smith M.E."/>
        </authorList>
    </citation>
    <scope>NUCLEOTIDE SEQUENCE</scope>
    <source>
        <strain evidence="2">NBRC 105414</strain>
    </source>
</reference>
<proteinExistence type="predicted"/>
<sequence>MKLFVIASALAMCALAANSSPLKRRFTGDIDQDGLEDTDSYCKKADGTTVPYVQGGDYALLSPKYMAGNLGTANCGRCIKVTNDYIIDAAGNNVTQASTVVLTVLGACEGCIDDNLFTGSSTVKKLGGAARFIDEADWSFVDCPK</sequence>
<dbReference type="Proteomes" id="UP001140217">
    <property type="component" value="Unassembled WGS sequence"/>
</dbReference>
<feature type="chain" id="PRO_5040862043" evidence="1">
    <location>
        <begin position="17"/>
        <end position="145"/>
    </location>
</feature>
<dbReference type="InterPro" id="IPR036908">
    <property type="entry name" value="RlpA-like_sf"/>
</dbReference>
<keyword evidence="3" id="KW-1185">Reference proteome</keyword>
<organism evidence="2 3">
    <name type="scientific">Coemansia javaensis</name>
    <dbReference type="NCBI Taxonomy" id="2761396"/>
    <lineage>
        <taxon>Eukaryota</taxon>
        <taxon>Fungi</taxon>
        <taxon>Fungi incertae sedis</taxon>
        <taxon>Zoopagomycota</taxon>
        <taxon>Kickxellomycotina</taxon>
        <taxon>Kickxellomycetes</taxon>
        <taxon>Kickxellales</taxon>
        <taxon>Kickxellaceae</taxon>
        <taxon>Coemansia</taxon>
    </lineage>
</organism>
<evidence type="ECO:0000313" key="2">
    <source>
        <dbReference type="EMBL" id="KAJ2776717.1"/>
    </source>
</evidence>
<dbReference type="EMBL" id="JANBUL010000339">
    <property type="protein sequence ID" value="KAJ2776717.1"/>
    <property type="molecule type" value="Genomic_DNA"/>
</dbReference>
<evidence type="ECO:0000256" key="1">
    <source>
        <dbReference type="SAM" id="SignalP"/>
    </source>
</evidence>